<accession>A0AAV9HA32</accession>
<feature type="region of interest" description="Disordered" evidence="1">
    <location>
        <begin position="281"/>
        <end position="301"/>
    </location>
</feature>
<comment type="caution">
    <text evidence="2">The sequence shown here is derived from an EMBL/GenBank/DDBJ whole genome shotgun (WGS) entry which is preliminary data.</text>
</comment>
<feature type="compositionally biased region" description="Basic and acidic residues" evidence="1">
    <location>
        <begin position="671"/>
        <end position="686"/>
    </location>
</feature>
<organism evidence="2 3">
    <name type="scientific">Cladorrhinum samala</name>
    <dbReference type="NCBI Taxonomy" id="585594"/>
    <lineage>
        <taxon>Eukaryota</taxon>
        <taxon>Fungi</taxon>
        <taxon>Dikarya</taxon>
        <taxon>Ascomycota</taxon>
        <taxon>Pezizomycotina</taxon>
        <taxon>Sordariomycetes</taxon>
        <taxon>Sordariomycetidae</taxon>
        <taxon>Sordariales</taxon>
        <taxon>Podosporaceae</taxon>
        <taxon>Cladorrhinum</taxon>
    </lineage>
</organism>
<evidence type="ECO:0000313" key="3">
    <source>
        <dbReference type="Proteomes" id="UP001321749"/>
    </source>
</evidence>
<feature type="compositionally biased region" description="Low complexity" evidence="1">
    <location>
        <begin position="1"/>
        <end position="18"/>
    </location>
</feature>
<feature type="region of interest" description="Disordered" evidence="1">
    <location>
        <begin position="1"/>
        <end position="30"/>
    </location>
</feature>
<feature type="region of interest" description="Disordered" evidence="1">
    <location>
        <begin position="647"/>
        <end position="694"/>
    </location>
</feature>
<feature type="compositionally biased region" description="Basic and acidic residues" evidence="1">
    <location>
        <begin position="647"/>
        <end position="662"/>
    </location>
</feature>
<reference evidence="2" key="2">
    <citation type="submission" date="2023-06" db="EMBL/GenBank/DDBJ databases">
        <authorList>
            <consortium name="Lawrence Berkeley National Laboratory"/>
            <person name="Mondo S.J."/>
            <person name="Hensen N."/>
            <person name="Bonometti L."/>
            <person name="Westerberg I."/>
            <person name="Brannstrom I.O."/>
            <person name="Guillou S."/>
            <person name="Cros-Aarteil S."/>
            <person name="Calhoun S."/>
            <person name="Haridas S."/>
            <person name="Kuo A."/>
            <person name="Pangilinan J."/>
            <person name="Riley R."/>
            <person name="Labutti K."/>
            <person name="Andreopoulos B."/>
            <person name="Lipzen A."/>
            <person name="Chen C."/>
            <person name="Yanf M."/>
            <person name="Daum C."/>
            <person name="Ng V."/>
            <person name="Clum A."/>
            <person name="Steindorff A."/>
            <person name="Ohm R."/>
            <person name="Martin F."/>
            <person name="Silar P."/>
            <person name="Natvig D."/>
            <person name="Lalanne C."/>
            <person name="Gautier V."/>
            <person name="Ament-Velasquez S.L."/>
            <person name="Kruys A."/>
            <person name="Hutchinson M.I."/>
            <person name="Powell A.J."/>
            <person name="Barry K."/>
            <person name="Miller A.N."/>
            <person name="Grigoriev I.V."/>
            <person name="Debuchy R."/>
            <person name="Gladieux P."/>
            <person name="Thoren M.H."/>
            <person name="Johannesson H."/>
        </authorList>
    </citation>
    <scope>NUCLEOTIDE SEQUENCE</scope>
    <source>
        <strain evidence="2">PSN324</strain>
    </source>
</reference>
<feature type="region of interest" description="Disordered" evidence="1">
    <location>
        <begin position="397"/>
        <end position="425"/>
    </location>
</feature>
<gene>
    <name evidence="2" type="ORF">QBC42DRAFT_189870</name>
</gene>
<dbReference type="EMBL" id="MU865152">
    <property type="protein sequence ID" value="KAK4456915.1"/>
    <property type="molecule type" value="Genomic_DNA"/>
</dbReference>
<proteinExistence type="predicted"/>
<evidence type="ECO:0000256" key="1">
    <source>
        <dbReference type="SAM" id="MobiDB-lite"/>
    </source>
</evidence>
<keyword evidence="3" id="KW-1185">Reference proteome</keyword>
<dbReference type="AlphaFoldDB" id="A0AAV9HA32"/>
<name>A0AAV9HA32_9PEZI</name>
<feature type="compositionally biased region" description="Low complexity" evidence="1">
    <location>
        <begin position="410"/>
        <end position="425"/>
    </location>
</feature>
<protein>
    <submittedName>
        <fullName evidence="2">Uncharacterized protein</fullName>
    </submittedName>
</protein>
<evidence type="ECO:0000313" key="2">
    <source>
        <dbReference type="EMBL" id="KAK4456915.1"/>
    </source>
</evidence>
<dbReference type="Proteomes" id="UP001321749">
    <property type="component" value="Unassembled WGS sequence"/>
</dbReference>
<feature type="region of interest" description="Disordered" evidence="1">
    <location>
        <begin position="313"/>
        <end position="336"/>
    </location>
</feature>
<sequence>MTSRPSSKLSASSAFAKHSAIRNSIRVRPPAGLKIKTSSLDLGLRDEKAQAMASSDWRKIGLNNRRRTDESGQRSSESSAGFGRPFELELEDLNPSSGKVRVTYHRPNEGETDWENTLSAPVWKMPPSVASSSSESRAAGSSSIRGFGLGFWSPKLEDVTMIQLKKVTPLIVPLNGENIALPNQLCLDVSPVALDGDFNEMSFGNLSEDMGRPTFGALKKISNRPRVRRLTSEQSYDTLDDLRQVLAHDRAVLVLRGVNQQVDSQSRKLSKDRTSCDSAISGFPDLHENRPASKTFARPAPAEEERFKKLLSRLQLPDKDVSTNAQPGTQKTEISDPAIIVAKPKNPACGNVPEQKKTGGSFFFGRDAKLVFATEARGSSGDSGYGSFHFGRGSDNFTSGTAVDQQDHLAPSQKQQASSSVSATSKKLNPAAAEFKSVTKGEAVAVISPRRITNPAYPEPGLGMSSLVPPLGNNTNIGTLPAPPGLAPITNQLAAPSSFKTFPAQPPPAPRPAFAQLASRSAPIVAPPTIPAPAPVAPGPIPLFGPEGKINRPYFPVTQKPRDHDPIKQQMYESYLEWRKANEPGYHIKCKMRQAHRVVRQYQNTTASPSATGDDRTVTTGDTNIAWKTIAEKAKAAVSAVAAAAAKEKKTREQSVREELKTKVRMASSAIEKREQPKTEPARNEEGTTVSATA</sequence>
<feature type="compositionally biased region" description="Polar residues" evidence="1">
    <location>
        <begin position="322"/>
        <end position="332"/>
    </location>
</feature>
<feature type="region of interest" description="Disordered" evidence="1">
    <location>
        <begin position="53"/>
        <end position="87"/>
    </location>
</feature>
<reference evidence="2" key="1">
    <citation type="journal article" date="2023" name="Mol. Phylogenet. Evol.">
        <title>Genome-scale phylogeny and comparative genomics of the fungal order Sordariales.</title>
        <authorList>
            <person name="Hensen N."/>
            <person name="Bonometti L."/>
            <person name="Westerberg I."/>
            <person name="Brannstrom I.O."/>
            <person name="Guillou S."/>
            <person name="Cros-Aarteil S."/>
            <person name="Calhoun S."/>
            <person name="Haridas S."/>
            <person name="Kuo A."/>
            <person name="Mondo S."/>
            <person name="Pangilinan J."/>
            <person name="Riley R."/>
            <person name="LaButti K."/>
            <person name="Andreopoulos B."/>
            <person name="Lipzen A."/>
            <person name="Chen C."/>
            <person name="Yan M."/>
            <person name="Daum C."/>
            <person name="Ng V."/>
            <person name="Clum A."/>
            <person name="Steindorff A."/>
            <person name="Ohm R.A."/>
            <person name="Martin F."/>
            <person name="Silar P."/>
            <person name="Natvig D.O."/>
            <person name="Lalanne C."/>
            <person name="Gautier V."/>
            <person name="Ament-Velasquez S.L."/>
            <person name="Kruys A."/>
            <person name="Hutchinson M.I."/>
            <person name="Powell A.J."/>
            <person name="Barry K."/>
            <person name="Miller A.N."/>
            <person name="Grigoriev I.V."/>
            <person name="Debuchy R."/>
            <person name="Gladieux P."/>
            <person name="Hiltunen Thoren M."/>
            <person name="Johannesson H."/>
        </authorList>
    </citation>
    <scope>NUCLEOTIDE SEQUENCE</scope>
    <source>
        <strain evidence="2">PSN324</strain>
    </source>
</reference>